<evidence type="ECO:0000256" key="1">
    <source>
        <dbReference type="PROSITE-ProRule" id="PRU00169"/>
    </source>
</evidence>
<proteinExistence type="predicted"/>
<organism evidence="5 6">
    <name type="scientific">Micromonas commoda (strain RCC299 / NOUM17 / CCMP2709)</name>
    <name type="common">Picoplanktonic green alga</name>
    <dbReference type="NCBI Taxonomy" id="296587"/>
    <lineage>
        <taxon>Eukaryota</taxon>
        <taxon>Viridiplantae</taxon>
        <taxon>Chlorophyta</taxon>
        <taxon>Mamiellophyceae</taxon>
        <taxon>Mamiellales</taxon>
        <taxon>Mamiellaceae</taxon>
        <taxon>Micromonas</taxon>
    </lineage>
</organism>
<feature type="transmembrane region" description="Helical" evidence="3">
    <location>
        <begin position="37"/>
        <end position="59"/>
    </location>
</feature>
<feature type="modified residue" description="4-aspartylphosphate" evidence="1">
    <location>
        <position position="771"/>
    </location>
</feature>
<feature type="compositionally biased region" description="Low complexity" evidence="2">
    <location>
        <begin position="574"/>
        <end position="585"/>
    </location>
</feature>
<evidence type="ECO:0000313" key="5">
    <source>
        <dbReference type="EMBL" id="ACO63107.1"/>
    </source>
</evidence>
<keyword evidence="3" id="KW-0472">Membrane</keyword>
<feature type="region of interest" description="Disordered" evidence="2">
    <location>
        <begin position="570"/>
        <end position="643"/>
    </location>
</feature>
<dbReference type="Gene3D" id="3.40.50.2300">
    <property type="match status" value="1"/>
</dbReference>
<keyword evidence="6" id="KW-1185">Reference proteome</keyword>
<keyword evidence="3" id="KW-1133">Transmembrane helix</keyword>
<reference evidence="5 6" key="1">
    <citation type="journal article" date="2009" name="Science">
        <title>Green evolution and dynamic adaptations revealed by genomes of the marine picoeukaryotes Micromonas.</title>
        <authorList>
            <person name="Worden A.Z."/>
            <person name="Lee J.H."/>
            <person name="Mock T."/>
            <person name="Rouze P."/>
            <person name="Simmons M.P."/>
            <person name="Aerts A.L."/>
            <person name="Allen A.E."/>
            <person name="Cuvelier M.L."/>
            <person name="Derelle E."/>
            <person name="Everett M.V."/>
            <person name="Foulon E."/>
            <person name="Grimwood J."/>
            <person name="Gundlach H."/>
            <person name="Henrissat B."/>
            <person name="Napoli C."/>
            <person name="McDonald S.M."/>
            <person name="Parker M.S."/>
            <person name="Rombauts S."/>
            <person name="Salamov A."/>
            <person name="Von Dassow P."/>
            <person name="Badger J.H."/>
            <person name="Coutinho P.M."/>
            <person name="Demir E."/>
            <person name="Dubchak I."/>
            <person name="Gentemann C."/>
            <person name="Eikrem W."/>
            <person name="Gready J.E."/>
            <person name="John U."/>
            <person name="Lanier W."/>
            <person name="Lindquist E.A."/>
            <person name="Lucas S."/>
            <person name="Mayer K.F."/>
            <person name="Moreau H."/>
            <person name="Not F."/>
            <person name="Otillar R."/>
            <person name="Panaud O."/>
            <person name="Pangilinan J."/>
            <person name="Paulsen I."/>
            <person name="Piegu B."/>
            <person name="Poliakov A."/>
            <person name="Robbens S."/>
            <person name="Schmutz J."/>
            <person name="Toulza E."/>
            <person name="Wyss T."/>
            <person name="Zelensky A."/>
            <person name="Zhou K."/>
            <person name="Armbrust E.V."/>
            <person name="Bhattacharya D."/>
            <person name="Goodenough U.W."/>
            <person name="Van de Peer Y."/>
            <person name="Grigoriev I.V."/>
        </authorList>
    </citation>
    <scope>NUCLEOTIDE SEQUENCE [LARGE SCALE GENOMIC DNA]</scope>
    <source>
        <strain evidence="6">RCC299 / NOUM17</strain>
    </source>
</reference>
<protein>
    <recommendedName>
        <fullName evidence="4">Response regulatory domain-containing protein</fullName>
    </recommendedName>
</protein>
<keyword evidence="1" id="KW-0597">Phosphoprotein</keyword>
<dbReference type="GO" id="GO:0000160">
    <property type="term" value="P:phosphorelay signal transduction system"/>
    <property type="evidence" value="ECO:0007669"/>
    <property type="project" value="InterPro"/>
</dbReference>
<dbReference type="EMBL" id="CP001325">
    <property type="protein sequence ID" value="ACO63107.1"/>
    <property type="molecule type" value="Genomic_DNA"/>
</dbReference>
<dbReference type="GeneID" id="8242741"/>
<dbReference type="AlphaFoldDB" id="C1E4F4"/>
<feature type="compositionally biased region" description="Basic and acidic residues" evidence="2">
    <location>
        <begin position="625"/>
        <end position="634"/>
    </location>
</feature>
<dbReference type="KEGG" id="mis:MICPUN_58017"/>
<dbReference type="Proteomes" id="UP000002009">
    <property type="component" value="Chromosome 4"/>
</dbReference>
<feature type="region of interest" description="Disordered" evidence="2">
    <location>
        <begin position="75"/>
        <end position="252"/>
    </location>
</feature>
<keyword evidence="3" id="KW-0812">Transmembrane</keyword>
<evidence type="ECO:0000313" key="6">
    <source>
        <dbReference type="Proteomes" id="UP000002009"/>
    </source>
</evidence>
<feature type="transmembrane region" description="Helical" evidence="3">
    <location>
        <begin position="6"/>
        <end position="25"/>
    </location>
</feature>
<accession>C1E4F4</accession>
<name>C1E4F4_MICCC</name>
<feature type="compositionally biased region" description="Basic and acidic residues" evidence="2">
    <location>
        <begin position="176"/>
        <end position="193"/>
    </location>
</feature>
<feature type="compositionally biased region" description="Basic and acidic residues" evidence="2">
    <location>
        <begin position="236"/>
        <end position="252"/>
    </location>
</feature>
<dbReference type="PROSITE" id="PS50110">
    <property type="entry name" value="RESPONSE_REGULATORY"/>
    <property type="match status" value="1"/>
</dbReference>
<dbReference type="OrthoDB" id="10626368at2759"/>
<feature type="domain" description="Response regulatory" evidence="4">
    <location>
        <begin position="718"/>
        <end position="853"/>
    </location>
</feature>
<feature type="compositionally biased region" description="Basic and acidic residues" evidence="2">
    <location>
        <begin position="974"/>
        <end position="983"/>
    </location>
</feature>
<evidence type="ECO:0000256" key="3">
    <source>
        <dbReference type="SAM" id="Phobius"/>
    </source>
</evidence>
<feature type="compositionally biased region" description="Polar residues" evidence="2">
    <location>
        <begin position="162"/>
        <end position="174"/>
    </location>
</feature>
<dbReference type="RefSeq" id="XP_002501849.1">
    <property type="nucleotide sequence ID" value="XM_002501803.1"/>
</dbReference>
<evidence type="ECO:0000259" key="4">
    <source>
        <dbReference type="PROSITE" id="PS50110"/>
    </source>
</evidence>
<dbReference type="InterPro" id="IPR001789">
    <property type="entry name" value="Sig_transdc_resp-reg_receiver"/>
</dbReference>
<feature type="region of interest" description="Disordered" evidence="2">
    <location>
        <begin position="938"/>
        <end position="986"/>
    </location>
</feature>
<gene>
    <name evidence="5" type="ORF">MICPUN_58017</name>
</gene>
<feature type="compositionally biased region" description="Polar residues" evidence="2">
    <location>
        <begin position="948"/>
        <end position="959"/>
    </location>
</feature>
<feature type="compositionally biased region" description="Basic and acidic residues" evidence="2">
    <location>
        <begin position="465"/>
        <end position="475"/>
    </location>
</feature>
<feature type="region of interest" description="Disordered" evidence="2">
    <location>
        <begin position="440"/>
        <end position="475"/>
    </location>
</feature>
<feature type="compositionally biased region" description="Low complexity" evidence="2">
    <location>
        <begin position="135"/>
        <end position="144"/>
    </location>
</feature>
<dbReference type="SUPFAM" id="SSF52172">
    <property type="entry name" value="CheY-like"/>
    <property type="match status" value="1"/>
</dbReference>
<evidence type="ECO:0000256" key="2">
    <source>
        <dbReference type="SAM" id="MobiDB-lite"/>
    </source>
</evidence>
<dbReference type="InterPro" id="IPR011006">
    <property type="entry name" value="CheY-like_superfamily"/>
</dbReference>
<sequence>MVHVDLRSVALCTWVAAFAHVLVLVQGVESWTLGTVALVASCLAGALPAIWGASVLLFAPGDPNAALDVLLGRTHAGSPSSTSQREARSLDASPEASSARGRRLTSPPVSAATGKFSDDDGDAEALAREMDSTVSARRTSDASPSPSPPPPRDVSPVYAASSLFSQHVSPTPSRKTSRELGKANSERAREPCPRRKSVGRSETFPGPGDPAPWMDNGSSRGSGSFHADPRVSQNSLERRSRGQSMDVRRSDFGLDAQRSVNAQQRRLSLDTIRAWNVFGSDDSSDNDDEGTEEGWQDAITGIRGMAQALCDANNSVATVSLNADLTVSLSNLMLNTLKLFDPTGEKGGDGDEDARVLQLEDPHAMVKRVCTLSEPLFDTGCPLVLYNRFKPGELSFVPRDTFECCLFALLYRAGTRVLDGECVMTTEKITADEMAKGDLSDLGGSGDLNGVGSRDRPSLDSVASARERQGERKGKGDGHVLRVVVEYRTATRLMSKQELNATELRFWKRRLKRVGGSLKFEQVNVGIIGSHTERIIMMVPTAGSNTFLAAEKHETGARIMVPGVGYSDSPKIGSQSLRSSRASSANAGMSLREDQASRAGSLQSGLTAVPSPGDSSRGGLALSERSGHEGDLVGREASGLSGSTAEELMREEQMDVFDAEDGEFGANFHGHRRLRHRLSGLTEESSGSGLASQVTDSGSSLDFMDDLFMLTAGQLDFKILYIEDERVQAYFFINKCRRVFGDRCVVVHETDGIAALERLKSGEQYTVIVSDVFMSRMDGVSFFHTLFSTNLNTGNLVPEGLSERELRMNVILTGADVDEISADLEQVRSLYGVLVYNKTSSIDVVGDVIKPHISFVESRLRDVIRLGHNGRWPTSVGSAGGGGVPRVSAKSSSKSAADFLAAAGIGGEFLRSRRSKRASERSADGSFSLASVGGDSFSVEHSPLGVRQTDSWRSTNSSLGGAKASEPSTGPTRDPVDHGDHWEGAGTAYNLISRSNTSLGKTSAKPFPDTTNIRRAVAGID</sequence>
<dbReference type="InParanoid" id="C1E4F4"/>